<dbReference type="GO" id="GO:0004843">
    <property type="term" value="F:cysteine-type deubiquitinase activity"/>
    <property type="evidence" value="ECO:0007669"/>
    <property type="project" value="UniProtKB-UniRule"/>
</dbReference>
<dbReference type="PANTHER" id="PTHR13312:SF0">
    <property type="entry name" value="UBIQUITIN THIOESTERASE OTU1"/>
    <property type="match status" value="1"/>
</dbReference>
<name>A0A8K0WT76_9HYPO</name>
<feature type="domain" description="OTU" evidence="8">
    <location>
        <begin position="125"/>
        <end position="235"/>
    </location>
</feature>
<dbReference type="InterPro" id="IPR038765">
    <property type="entry name" value="Papain-like_cys_pep_sf"/>
</dbReference>
<feature type="region of interest" description="Disordered" evidence="7">
    <location>
        <begin position="87"/>
        <end position="116"/>
    </location>
</feature>
<dbReference type="GO" id="GO:0016579">
    <property type="term" value="P:protein deubiquitination"/>
    <property type="evidence" value="ECO:0007669"/>
    <property type="project" value="TreeGrafter"/>
</dbReference>
<evidence type="ECO:0000259" key="8">
    <source>
        <dbReference type="PROSITE" id="PS50802"/>
    </source>
</evidence>
<gene>
    <name evidence="9" type="ORF">B0I35DRAFT_510210</name>
</gene>
<keyword evidence="10" id="KW-1185">Reference proteome</keyword>
<dbReference type="SUPFAM" id="SSF54001">
    <property type="entry name" value="Cysteine proteinases"/>
    <property type="match status" value="1"/>
</dbReference>
<dbReference type="Proteomes" id="UP000813444">
    <property type="component" value="Unassembled WGS sequence"/>
</dbReference>
<dbReference type="PROSITE" id="PS50802">
    <property type="entry name" value="OTU"/>
    <property type="match status" value="1"/>
</dbReference>
<dbReference type="Gene3D" id="3.10.20.90">
    <property type="entry name" value="Phosphatidylinositol 3-kinase Catalytic Subunit, Chain A, domain 1"/>
    <property type="match status" value="1"/>
</dbReference>
<dbReference type="EC" id="3.4.19.12" evidence="6"/>
<accession>A0A8K0WT76</accession>
<evidence type="ECO:0000313" key="9">
    <source>
        <dbReference type="EMBL" id="KAH7322982.1"/>
    </source>
</evidence>
<evidence type="ECO:0000256" key="1">
    <source>
        <dbReference type="ARBA" id="ARBA00000707"/>
    </source>
</evidence>
<keyword evidence="4 6" id="KW-0378">Hydrolase</keyword>
<dbReference type="PANTHER" id="PTHR13312">
    <property type="entry name" value="HIV-INDUCED PROTEIN-7-LIKE PROTEASE"/>
    <property type="match status" value="1"/>
</dbReference>
<dbReference type="InterPro" id="IPR048857">
    <property type="entry name" value="OTU1_Ubl"/>
</dbReference>
<keyword evidence="5 6" id="KW-0788">Thiol protease</keyword>
<evidence type="ECO:0000313" key="10">
    <source>
        <dbReference type="Proteomes" id="UP000813444"/>
    </source>
</evidence>
<dbReference type="Pfam" id="PF21403">
    <property type="entry name" value="OTU1_UBXL"/>
    <property type="match status" value="1"/>
</dbReference>
<evidence type="ECO:0000256" key="3">
    <source>
        <dbReference type="ARBA" id="ARBA00022786"/>
    </source>
</evidence>
<evidence type="ECO:0000256" key="5">
    <source>
        <dbReference type="ARBA" id="ARBA00022807"/>
    </source>
</evidence>
<dbReference type="EMBL" id="JAGPNK010000004">
    <property type="protein sequence ID" value="KAH7322982.1"/>
    <property type="molecule type" value="Genomic_DNA"/>
</dbReference>
<evidence type="ECO:0000256" key="7">
    <source>
        <dbReference type="SAM" id="MobiDB-lite"/>
    </source>
</evidence>
<reference evidence="9" key="1">
    <citation type="journal article" date="2021" name="Nat. Commun.">
        <title>Genetic determinants of endophytism in the Arabidopsis root mycobiome.</title>
        <authorList>
            <person name="Mesny F."/>
            <person name="Miyauchi S."/>
            <person name="Thiergart T."/>
            <person name="Pickel B."/>
            <person name="Atanasova L."/>
            <person name="Karlsson M."/>
            <person name="Huettel B."/>
            <person name="Barry K.W."/>
            <person name="Haridas S."/>
            <person name="Chen C."/>
            <person name="Bauer D."/>
            <person name="Andreopoulos W."/>
            <person name="Pangilinan J."/>
            <person name="LaButti K."/>
            <person name="Riley R."/>
            <person name="Lipzen A."/>
            <person name="Clum A."/>
            <person name="Drula E."/>
            <person name="Henrissat B."/>
            <person name="Kohler A."/>
            <person name="Grigoriev I.V."/>
            <person name="Martin F.M."/>
            <person name="Hacquard S."/>
        </authorList>
    </citation>
    <scope>NUCLEOTIDE SEQUENCE</scope>
    <source>
        <strain evidence="9">MPI-CAGE-CH-0235</strain>
    </source>
</reference>
<dbReference type="InterPro" id="IPR003323">
    <property type="entry name" value="OTU_dom"/>
</dbReference>
<dbReference type="GO" id="GO:0036503">
    <property type="term" value="P:ERAD pathway"/>
    <property type="evidence" value="ECO:0007669"/>
    <property type="project" value="TreeGrafter"/>
</dbReference>
<comment type="subcellular location">
    <subcellularLocation>
        <location evidence="6">Cytoplasm</location>
    </subcellularLocation>
</comment>
<evidence type="ECO:0000256" key="2">
    <source>
        <dbReference type="ARBA" id="ARBA00022670"/>
    </source>
</evidence>
<dbReference type="Pfam" id="PF02338">
    <property type="entry name" value="OTU"/>
    <property type="match status" value="1"/>
</dbReference>
<comment type="function">
    <text evidence="6">Hydrolase that can remove conjugated ubiquitin from proteins and may therefore play an important regulatory role at the level of protein turnover by preventing degradation.</text>
</comment>
<keyword evidence="6" id="KW-0963">Cytoplasm</keyword>
<dbReference type="AlphaFoldDB" id="A0A8K0WT76"/>
<keyword evidence="2 9" id="KW-0645">Protease</keyword>
<comment type="catalytic activity">
    <reaction evidence="1 6">
        <text>Thiol-dependent hydrolysis of ester, thioester, amide, peptide and isopeptide bonds formed by the C-terminal Gly of ubiquitin (a 76-residue protein attached to proteins as an intracellular targeting signal).</text>
        <dbReference type="EC" id="3.4.19.12"/>
    </reaction>
</comment>
<dbReference type="CDD" id="cd22745">
    <property type="entry name" value="OTU_OTU1"/>
    <property type="match status" value="1"/>
</dbReference>
<comment type="caution">
    <text evidence="9">The sequence shown here is derived from an EMBL/GenBank/DDBJ whole genome shotgun (WGS) entry which is preliminary data.</text>
</comment>
<protein>
    <recommendedName>
        <fullName evidence="6">Ubiquitin thioesterase OTU</fullName>
        <ecNumber evidence="6">3.4.19.12</ecNumber>
    </recommendedName>
</protein>
<evidence type="ECO:0000256" key="6">
    <source>
        <dbReference type="RuleBase" id="RU367104"/>
    </source>
</evidence>
<dbReference type="GO" id="GO:0005634">
    <property type="term" value="C:nucleus"/>
    <property type="evidence" value="ECO:0007669"/>
    <property type="project" value="TreeGrafter"/>
</dbReference>
<evidence type="ECO:0000256" key="4">
    <source>
        <dbReference type="ARBA" id="ARBA00022801"/>
    </source>
</evidence>
<dbReference type="GO" id="GO:0030968">
    <property type="term" value="P:endoplasmic reticulum unfolded protein response"/>
    <property type="evidence" value="ECO:0007669"/>
    <property type="project" value="TreeGrafter"/>
</dbReference>
<organism evidence="9 10">
    <name type="scientific">Stachybotrys elegans</name>
    <dbReference type="NCBI Taxonomy" id="80388"/>
    <lineage>
        <taxon>Eukaryota</taxon>
        <taxon>Fungi</taxon>
        <taxon>Dikarya</taxon>
        <taxon>Ascomycota</taxon>
        <taxon>Pezizomycotina</taxon>
        <taxon>Sordariomycetes</taxon>
        <taxon>Hypocreomycetidae</taxon>
        <taxon>Hypocreales</taxon>
        <taxon>Stachybotryaceae</taxon>
        <taxon>Stachybotrys</taxon>
    </lineage>
</organism>
<dbReference type="Gene3D" id="3.90.70.80">
    <property type="match status" value="1"/>
</dbReference>
<keyword evidence="3 6" id="KW-0833">Ubl conjugation pathway</keyword>
<proteinExistence type="predicted"/>
<dbReference type="GO" id="GO:0005829">
    <property type="term" value="C:cytosol"/>
    <property type="evidence" value="ECO:0007669"/>
    <property type="project" value="TreeGrafter"/>
</dbReference>
<sequence length="349" mass="38480">MRARYKSPAGTGILDLPDDATVQAVFDELSSKTGISKFTLKYGPPMAMKSLDLTQKDSLARALGLHGESLTVVPEEPRPIEHDVPQAAKSMQHPPGGVGQPRPDTHQEEGPEDICVPWPKREGTLLLRVMPSDNSCLFTAFGGAVQENHSAQHLRRMMADYIMEHGDTYSEAVLGSKPSQYCQSIQDPDRWGGGIELSILSDIFNIQICTYDVQAENLISFGEGKEERCILVYSADITKWSTSDDEVLDKALELVKKLNAAHYYTDTEGLILRCDVPGCEWIGSGQLEGRKHAEKTGHVQLSEIRDNEEDNTLRSCDTPGCSFMGQGTRAMSQHTTDTGHKGFSVIPDW</sequence>
<dbReference type="OrthoDB" id="65596at2759"/>